<accession>A0A2R4XQ65</accession>
<dbReference type="InterPro" id="IPR005064">
    <property type="entry name" value="BUG"/>
</dbReference>
<organism evidence="2 3">
    <name type="scientific">Orrella marina</name>
    <dbReference type="NCBI Taxonomy" id="2163011"/>
    <lineage>
        <taxon>Bacteria</taxon>
        <taxon>Pseudomonadati</taxon>
        <taxon>Pseudomonadota</taxon>
        <taxon>Betaproteobacteria</taxon>
        <taxon>Burkholderiales</taxon>
        <taxon>Alcaligenaceae</taxon>
        <taxon>Orrella</taxon>
    </lineage>
</organism>
<evidence type="ECO:0000313" key="3">
    <source>
        <dbReference type="Proteomes" id="UP000244571"/>
    </source>
</evidence>
<dbReference type="SUPFAM" id="SSF53850">
    <property type="entry name" value="Periplasmic binding protein-like II"/>
    <property type="match status" value="1"/>
</dbReference>
<dbReference type="Pfam" id="PF03401">
    <property type="entry name" value="TctC"/>
    <property type="match status" value="1"/>
</dbReference>
<evidence type="ECO:0000313" key="2">
    <source>
        <dbReference type="EMBL" id="AWB35921.1"/>
    </source>
</evidence>
<dbReference type="CDD" id="cd07012">
    <property type="entry name" value="PBP2_Bug_TTT"/>
    <property type="match status" value="1"/>
</dbReference>
<dbReference type="PANTHER" id="PTHR42928">
    <property type="entry name" value="TRICARBOXYLATE-BINDING PROTEIN"/>
    <property type="match status" value="1"/>
</dbReference>
<dbReference type="Gene3D" id="3.40.190.10">
    <property type="entry name" value="Periplasmic binding protein-like II"/>
    <property type="match status" value="1"/>
</dbReference>
<evidence type="ECO:0008006" key="4">
    <source>
        <dbReference type="Google" id="ProtNLM"/>
    </source>
</evidence>
<dbReference type="PANTHER" id="PTHR42928:SF5">
    <property type="entry name" value="BLR1237 PROTEIN"/>
    <property type="match status" value="1"/>
</dbReference>
<dbReference type="OrthoDB" id="8970543at2"/>
<keyword evidence="3" id="KW-1185">Reference proteome</keyword>
<dbReference type="InterPro" id="IPR042100">
    <property type="entry name" value="Bug_dom1"/>
</dbReference>
<dbReference type="Gene3D" id="3.40.190.150">
    <property type="entry name" value="Bordetella uptake gene, domain 1"/>
    <property type="match status" value="1"/>
</dbReference>
<comment type="similarity">
    <text evidence="1">Belongs to the UPF0065 (bug) family.</text>
</comment>
<dbReference type="AlphaFoldDB" id="A0A2R4XQ65"/>
<protein>
    <recommendedName>
        <fullName evidence="4">Tripartite tricarboxylate transporter substrate binding protein</fullName>
    </recommendedName>
</protein>
<proteinExistence type="inferred from homology"/>
<gene>
    <name evidence="2" type="ORF">DBV39_18340</name>
</gene>
<dbReference type="EMBL" id="CP028901">
    <property type="protein sequence ID" value="AWB35921.1"/>
    <property type="molecule type" value="Genomic_DNA"/>
</dbReference>
<sequence>MAAQDWPTQPVNLVVGFGVGGSADRFSRLLAQYLEPELGKPVVVVNRPGAGGQLAATYVLAQGDSGHSLLSTSMSPYLANSIVHTGATYTMDDFAFVNGQWSDYDLIAVNAELPIKTLPELLESIKANPGKHSVSVVPSSAGQVTTYLLMDAAGIPAKDVNVVTYDSGGQARSAVAGGQVDFTIISAEGSDGIRDKIRPLAIVRDKPLENWEEAMPVNEALKPMGIEIPLLDGSIRGIAASAKFKENNPEAFNKLVSAYERALQNEEFLAKLKSMKIGSDWIGPEKTTEIIKGNYEIINKYKDVMK</sequence>
<evidence type="ECO:0000256" key="1">
    <source>
        <dbReference type="ARBA" id="ARBA00006987"/>
    </source>
</evidence>
<reference evidence="2 3" key="1">
    <citation type="submission" date="2018-04" db="EMBL/GenBank/DDBJ databases">
        <title>Bordetella sp. HZ20 isolated from seawater.</title>
        <authorList>
            <person name="Sun C."/>
        </authorList>
    </citation>
    <scope>NUCLEOTIDE SEQUENCE [LARGE SCALE GENOMIC DNA]</scope>
    <source>
        <strain evidence="2 3">HZ20</strain>
    </source>
</reference>
<name>A0A2R4XQ65_9BURK</name>
<dbReference type="Proteomes" id="UP000244571">
    <property type="component" value="Chromosome"/>
</dbReference>
<dbReference type="PIRSF" id="PIRSF017082">
    <property type="entry name" value="YflP"/>
    <property type="match status" value="1"/>
</dbReference>
<dbReference type="KEGG" id="boz:DBV39_18340"/>